<accession>A0AAF0PPY4</accession>
<name>A0AAF0PPY4_SOLVR</name>
<feature type="transmembrane region" description="Helical" evidence="1">
    <location>
        <begin position="51"/>
        <end position="73"/>
    </location>
</feature>
<keyword evidence="3" id="KW-1185">Reference proteome</keyword>
<evidence type="ECO:0000313" key="3">
    <source>
        <dbReference type="Proteomes" id="UP001234989"/>
    </source>
</evidence>
<reference evidence="2" key="1">
    <citation type="submission" date="2023-08" db="EMBL/GenBank/DDBJ databases">
        <title>A de novo genome assembly of Solanum verrucosum Schlechtendal, a Mexican diploid species geographically isolated from the other diploid A-genome species in potato relatives.</title>
        <authorList>
            <person name="Hosaka K."/>
        </authorList>
    </citation>
    <scope>NUCLEOTIDE SEQUENCE</scope>
    <source>
        <tissue evidence="2">Young leaves</tissue>
    </source>
</reference>
<organism evidence="2 3">
    <name type="scientific">Solanum verrucosum</name>
    <dbReference type="NCBI Taxonomy" id="315347"/>
    <lineage>
        <taxon>Eukaryota</taxon>
        <taxon>Viridiplantae</taxon>
        <taxon>Streptophyta</taxon>
        <taxon>Embryophyta</taxon>
        <taxon>Tracheophyta</taxon>
        <taxon>Spermatophyta</taxon>
        <taxon>Magnoliopsida</taxon>
        <taxon>eudicotyledons</taxon>
        <taxon>Gunneridae</taxon>
        <taxon>Pentapetalae</taxon>
        <taxon>asterids</taxon>
        <taxon>lamiids</taxon>
        <taxon>Solanales</taxon>
        <taxon>Solanaceae</taxon>
        <taxon>Solanoideae</taxon>
        <taxon>Solaneae</taxon>
        <taxon>Solanum</taxon>
    </lineage>
</organism>
<sequence length="84" mass="9287">MSARATQVIRRKMKTVPVALLVALIVVVEVPFGHSFPSAVPSFLWSPHHYGYGFTFLLVIAASRFLLILLQLIQSPGIQSKLLV</sequence>
<keyword evidence="1" id="KW-1133">Transmembrane helix</keyword>
<keyword evidence="1" id="KW-0472">Membrane</keyword>
<dbReference type="AlphaFoldDB" id="A0AAF0PPY4"/>
<dbReference type="EMBL" id="CP133612">
    <property type="protein sequence ID" value="WMV08969.1"/>
    <property type="molecule type" value="Genomic_DNA"/>
</dbReference>
<proteinExistence type="predicted"/>
<protein>
    <submittedName>
        <fullName evidence="2">Uncharacterized protein</fullName>
    </submittedName>
</protein>
<dbReference type="Proteomes" id="UP001234989">
    <property type="component" value="Chromosome 1"/>
</dbReference>
<evidence type="ECO:0000313" key="2">
    <source>
        <dbReference type="EMBL" id="WMV08969.1"/>
    </source>
</evidence>
<keyword evidence="1" id="KW-0812">Transmembrane</keyword>
<evidence type="ECO:0000256" key="1">
    <source>
        <dbReference type="SAM" id="Phobius"/>
    </source>
</evidence>
<gene>
    <name evidence="2" type="ORF">MTR67_002354</name>
</gene>